<dbReference type="InterPro" id="IPR043044">
    <property type="entry name" value="TPA1/Ofd1_C"/>
</dbReference>
<dbReference type="GO" id="GO:0005737">
    <property type="term" value="C:cytoplasm"/>
    <property type="evidence" value="ECO:0007669"/>
    <property type="project" value="TreeGrafter"/>
</dbReference>
<dbReference type="STRING" id="1182542.W9X9U8"/>
<comment type="cofactor">
    <cofactor evidence="1">
        <name>L-ascorbate</name>
        <dbReference type="ChEBI" id="CHEBI:38290"/>
    </cofactor>
</comment>
<dbReference type="GO" id="GO:0032436">
    <property type="term" value="P:positive regulation of proteasomal ubiquitin-dependent protein catabolic process"/>
    <property type="evidence" value="ECO:0007669"/>
    <property type="project" value="EnsemblFungi"/>
</dbReference>
<dbReference type="GO" id="GO:0006415">
    <property type="term" value="P:translational termination"/>
    <property type="evidence" value="ECO:0007669"/>
    <property type="project" value="EnsemblFungi"/>
</dbReference>
<evidence type="ECO:0000256" key="7">
    <source>
        <dbReference type="ARBA" id="ARBA00023002"/>
    </source>
</evidence>
<evidence type="ECO:0000256" key="12">
    <source>
        <dbReference type="ARBA" id="ARBA00081607"/>
    </source>
</evidence>
<accession>W9X9U8</accession>
<dbReference type="eggNOG" id="KOG3844">
    <property type="taxonomic scope" value="Eukaryota"/>
</dbReference>
<evidence type="ECO:0000256" key="8">
    <source>
        <dbReference type="ARBA" id="ARBA00023004"/>
    </source>
</evidence>
<dbReference type="InterPro" id="IPR019601">
    <property type="entry name" value="Oxoglutarate/Fe-dep_Oase_C"/>
</dbReference>
<dbReference type="PANTHER" id="PTHR12117">
    <property type="entry name" value="HISTONE ACETYLTRANSFERASE COMPLEX"/>
    <property type="match status" value="1"/>
</dbReference>
<reference evidence="15 16" key="1">
    <citation type="submission" date="2013-03" db="EMBL/GenBank/DDBJ databases">
        <title>The Genome Sequence of Capronia epimyces CBS 606.96.</title>
        <authorList>
            <consortium name="The Broad Institute Genomics Platform"/>
            <person name="Cuomo C."/>
            <person name="de Hoog S."/>
            <person name="Gorbushina A."/>
            <person name="Walker B."/>
            <person name="Young S.K."/>
            <person name="Zeng Q."/>
            <person name="Gargeya S."/>
            <person name="Fitzgerald M."/>
            <person name="Haas B."/>
            <person name="Abouelleil A."/>
            <person name="Allen A.W."/>
            <person name="Alvarado L."/>
            <person name="Arachchi H.M."/>
            <person name="Berlin A.M."/>
            <person name="Chapman S.B."/>
            <person name="Gainer-Dewar J."/>
            <person name="Goldberg J."/>
            <person name="Griggs A."/>
            <person name="Gujja S."/>
            <person name="Hansen M."/>
            <person name="Howarth C."/>
            <person name="Imamovic A."/>
            <person name="Ireland A."/>
            <person name="Larimer J."/>
            <person name="McCowan C."/>
            <person name="Murphy C."/>
            <person name="Pearson M."/>
            <person name="Poon T.W."/>
            <person name="Priest M."/>
            <person name="Roberts A."/>
            <person name="Saif S."/>
            <person name="Shea T."/>
            <person name="Sisk P."/>
            <person name="Sykes S."/>
            <person name="Wortman J."/>
            <person name="Nusbaum C."/>
            <person name="Birren B."/>
        </authorList>
    </citation>
    <scope>NUCLEOTIDE SEQUENCE [LARGE SCALE GENOMIC DNA]</scope>
    <source>
        <strain evidence="15 16">CBS 606.96</strain>
    </source>
</reference>
<evidence type="ECO:0000313" key="15">
    <source>
        <dbReference type="EMBL" id="EXJ76988.1"/>
    </source>
</evidence>
<dbReference type="Gene3D" id="3.60.130.20">
    <property type="entry name" value="Oxoglutarate/iron-dependent oxygenase, C-terminal degradation domain"/>
    <property type="match status" value="1"/>
</dbReference>
<feature type="region of interest" description="Disordered" evidence="13">
    <location>
        <begin position="1"/>
        <end position="25"/>
    </location>
</feature>
<comment type="caution">
    <text evidence="15">The sequence shown here is derived from an EMBL/GenBank/DDBJ whole genome shotgun (WGS) entry which is preliminary data.</text>
</comment>
<dbReference type="Proteomes" id="UP000019478">
    <property type="component" value="Unassembled WGS sequence"/>
</dbReference>
<feature type="compositionally biased region" description="Basic and acidic residues" evidence="13">
    <location>
        <begin position="532"/>
        <end position="546"/>
    </location>
</feature>
<keyword evidence="8" id="KW-0408">Iron</keyword>
<dbReference type="EMBL" id="AMGY01000011">
    <property type="protein sequence ID" value="EXJ76988.1"/>
    <property type="molecule type" value="Genomic_DNA"/>
</dbReference>
<dbReference type="SMART" id="SM00702">
    <property type="entry name" value="P4Hc"/>
    <property type="match status" value="1"/>
</dbReference>
<keyword evidence="9" id="KW-0539">Nucleus</keyword>
<feature type="region of interest" description="Disordered" evidence="13">
    <location>
        <begin position="647"/>
        <end position="701"/>
    </location>
</feature>
<evidence type="ECO:0000256" key="5">
    <source>
        <dbReference type="ARBA" id="ARBA00022896"/>
    </source>
</evidence>
<evidence type="ECO:0000256" key="13">
    <source>
        <dbReference type="SAM" id="MobiDB-lite"/>
    </source>
</evidence>
<feature type="compositionally biased region" description="Basic and acidic residues" evidence="13">
    <location>
        <begin position="312"/>
        <end position="322"/>
    </location>
</feature>
<feature type="compositionally biased region" description="Basic and acidic residues" evidence="13">
    <location>
        <begin position="1"/>
        <end position="13"/>
    </location>
</feature>
<evidence type="ECO:0000256" key="6">
    <source>
        <dbReference type="ARBA" id="ARBA00022964"/>
    </source>
</evidence>
<evidence type="ECO:0000256" key="2">
    <source>
        <dbReference type="ARBA" id="ARBA00004123"/>
    </source>
</evidence>
<dbReference type="GO" id="GO:0008198">
    <property type="term" value="F:ferrous iron binding"/>
    <property type="evidence" value="ECO:0007669"/>
    <property type="project" value="EnsemblFungi"/>
</dbReference>
<evidence type="ECO:0000256" key="1">
    <source>
        <dbReference type="ARBA" id="ARBA00001961"/>
    </source>
</evidence>
<keyword evidence="7" id="KW-0560">Oxidoreductase</keyword>
<dbReference type="PANTHER" id="PTHR12117:SF0">
    <property type="entry name" value="PROLYL 3-HYDROXYLASE OGFOD1"/>
    <property type="match status" value="1"/>
</dbReference>
<dbReference type="InterPro" id="IPR051842">
    <property type="entry name" value="uS12_prolyl_hydroxylase"/>
</dbReference>
<dbReference type="GO" id="GO:2000639">
    <property type="term" value="P:negative regulation of SREBP signaling pathway"/>
    <property type="evidence" value="ECO:0007669"/>
    <property type="project" value="EnsemblFungi"/>
</dbReference>
<feature type="compositionally biased region" description="Acidic residues" evidence="13">
    <location>
        <begin position="652"/>
        <end position="669"/>
    </location>
</feature>
<gene>
    <name evidence="15" type="ORF">A1O3_10145</name>
</gene>
<dbReference type="GO" id="GO:0008143">
    <property type="term" value="F:poly(A) binding"/>
    <property type="evidence" value="ECO:0007669"/>
    <property type="project" value="EnsemblFungi"/>
</dbReference>
<dbReference type="GO" id="GO:0006449">
    <property type="term" value="P:regulation of translational termination"/>
    <property type="evidence" value="ECO:0007669"/>
    <property type="project" value="EnsemblFungi"/>
</dbReference>
<dbReference type="GO" id="GO:0005634">
    <property type="term" value="C:nucleus"/>
    <property type="evidence" value="ECO:0007669"/>
    <property type="project" value="UniProtKB-SubCell"/>
</dbReference>
<dbReference type="FunFam" id="2.60.120.620:FF:000014">
    <property type="entry name" value="Prolyl 3,4-dihydroxylase TPA1"/>
    <property type="match status" value="1"/>
</dbReference>
<dbReference type="HOGENOM" id="CLU_017005_0_0_1"/>
<keyword evidence="5" id="KW-0847">Vitamin C</keyword>
<dbReference type="Gene3D" id="2.60.120.620">
    <property type="entry name" value="q2cbj1_9rhob like domain"/>
    <property type="match status" value="1"/>
</dbReference>
<dbReference type="GeneID" id="19174226"/>
<evidence type="ECO:0000256" key="10">
    <source>
        <dbReference type="ARBA" id="ARBA00047444"/>
    </source>
</evidence>
<feature type="compositionally biased region" description="Acidic residues" evidence="13">
    <location>
        <begin position="567"/>
        <end position="577"/>
    </location>
</feature>
<evidence type="ECO:0000256" key="3">
    <source>
        <dbReference type="ARBA" id="ARBA00007443"/>
    </source>
</evidence>
<evidence type="ECO:0000313" key="16">
    <source>
        <dbReference type="Proteomes" id="UP000019478"/>
    </source>
</evidence>
<comment type="catalytic activity">
    <reaction evidence="11">
        <text>[ribosomal protein uS12]-(3S)-3-hydroxy-L-proline + 2-oxoglutarate + O2 = [ribosomal protein uS12]-(3S)-3,4-dihydroxy-L-proline + succinate + CO2</text>
        <dbReference type="Rhea" id="RHEA:54160"/>
        <dbReference type="Rhea" id="RHEA-COMP:13817"/>
        <dbReference type="Rhea" id="RHEA-COMP:13818"/>
        <dbReference type="ChEBI" id="CHEBI:15379"/>
        <dbReference type="ChEBI" id="CHEBI:16526"/>
        <dbReference type="ChEBI" id="CHEBI:16810"/>
        <dbReference type="ChEBI" id="CHEBI:30031"/>
        <dbReference type="ChEBI" id="CHEBI:85428"/>
        <dbReference type="ChEBI" id="CHEBI:138052"/>
    </reaction>
</comment>
<dbReference type="Pfam" id="PF13661">
    <property type="entry name" value="2OG-FeII_Oxy_4"/>
    <property type="match status" value="1"/>
</dbReference>
<dbReference type="PROSITE" id="PS51471">
    <property type="entry name" value="FE2OG_OXY"/>
    <property type="match status" value="1"/>
</dbReference>
<dbReference type="GO" id="GO:0031418">
    <property type="term" value="F:L-ascorbic acid binding"/>
    <property type="evidence" value="ECO:0007669"/>
    <property type="project" value="UniProtKB-KW"/>
</dbReference>
<evidence type="ECO:0000259" key="14">
    <source>
        <dbReference type="PROSITE" id="PS51471"/>
    </source>
</evidence>
<dbReference type="GO" id="GO:0071456">
    <property type="term" value="P:cellular response to hypoxia"/>
    <property type="evidence" value="ECO:0007669"/>
    <property type="project" value="EnsemblFungi"/>
</dbReference>
<dbReference type="InterPro" id="IPR006620">
    <property type="entry name" value="Pro_4_hyd_alph"/>
</dbReference>
<comment type="catalytic activity">
    <reaction evidence="10">
        <text>[ribosomal protein uS12]-L-proline + 2-oxoglutarate + O2 = [ribosomal protein uS12]-(3S)-3-hydroxy-L-proline + succinate + CO2</text>
        <dbReference type="Rhea" id="RHEA:54156"/>
        <dbReference type="Rhea" id="RHEA-COMP:13816"/>
        <dbReference type="Rhea" id="RHEA-COMP:13818"/>
        <dbReference type="ChEBI" id="CHEBI:15379"/>
        <dbReference type="ChEBI" id="CHEBI:16526"/>
        <dbReference type="ChEBI" id="CHEBI:16810"/>
        <dbReference type="ChEBI" id="CHEBI:30031"/>
        <dbReference type="ChEBI" id="CHEBI:50342"/>
        <dbReference type="ChEBI" id="CHEBI:85428"/>
    </reaction>
</comment>
<dbReference type="GO" id="GO:0000288">
    <property type="term" value="P:nuclear-transcribed mRNA catabolic process, deadenylation-dependent decay"/>
    <property type="evidence" value="ECO:0007669"/>
    <property type="project" value="EnsemblFungi"/>
</dbReference>
<name>W9X9U8_9EURO</name>
<evidence type="ECO:0000256" key="11">
    <source>
        <dbReference type="ARBA" id="ARBA00051966"/>
    </source>
</evidence>
<evidence type="ECO:0000256" key="9">
    <source>
        <dbReference type="ARBA" id="ARBA00023242"/>
    </source>
</evidence>
<dbReference type="InterPro" id="IPR005123">
    <property type="entry name" value="Oxoglu/Fe-dep_dioxygenase_dom"/>
</dbReference>
<organism evidence="15 16">
    <name type="scientific">Capronia epimyces CBS 606.96</name>
    <dbReference type="NCBI Taxonomy" id="1182542"/>
    <lineage>
        <taxon>Eukaryota</taxon>
        <taxon>Fungi</taxon>
        <taxon>Dikarya</taxon>
        <taxon>Ascomycota</taxon>
        <taxon>Pezizomycotina</taxon>
        <taxon>Eurotiomycetes</taxon>
        <taxon>Chaetothyriomycetidae</taxon>
        <taxon>Chaetothyriales</taxon>
        <taxon>Herpotrichiellaceae</taxon>
        <taxon>Capronia</taxon>
    </lineage>
</organism>
<comment type="subcellular location">
    <subcellularLocation>
        <location evidence="2">Nucleus</location>
    </subcellularLocation>
</comment>
<dbReference type="GO" id="GO:0019826">
    <property type="term" value="F:oxygen sensor activity"/>
    <property type="evidence" value="ECO:0007669"/>
    <property type="project" value="EnsemblFungi"/>
</dbReference>
<dbReference type="AlphaFoldDB" id="W9X9U8"/>
<comment type="similarity">
    <text evidence="3">Belongs to the TPA1 family.</text>
</comment>
<dbReference type="GO" id="GO:0031543">
    <property type="term" value="F:peptidyl-proline dioxygenase activity"/>
    <property type="evidence" value="ECO:0007669"/>
    <property type="project" value="EnsemblFungi"/>
</dbReference>
<dbReference type="RefSeq" id="XP_007738426.1">
    <property type="nucleotide sequence ID" value="XM_007740236.1"/>
</dbReference>
<evidence type="ECO:0000256" key="4">
    <source>
        <dbReference type="ARBA" id="ARBA00022723"/>
    </source>
</evidence>
<dbReference type="OrthoDB" id="430522at2759"/>
<feature type="region of interest" description="Disordered" evidence="13">
    <location>
        <begin position="500"/>
        <end position="608"/>
    </location>
</feature>
<dbReference type="GO" id="GO:0140311">
    <property type="term" value="F:protein sequestering activity"/>
    <property type="evidence" value="ECO:0007669"/>
    <property type="project" value="EnsemblFungi"/>
</dbReference>
<dbReference type="Pfam" id="PF10637">
    <property type="entry name" value="Ofd1_CTDD"/>
    <property type="match status" value="1"/>
</dbReference>
<keyword evidence="4" id="KW-0479">Metal-binding</keyword>
<feature type="region of interest" description="Disordered" evidence="13">
    <location>
        <begin position="312"/>
        <end position="331"/>
    </location>
</feature>
<feature type="compositionally biased region" description="Acidic residues" evidence="13">
    <location>
        <begin position="679"/>
        <end position="701"/>
    </location>
</feature>
<feature type="domain" description="Fe2OG dioxygenase" evidence="14">
    <location>
        <begin position="141"/>
        <end position="263"/>
    </location>
</feature>
<protein>
    <recommendedName>
        <fullName evidence="12">uS12 prolyl 3,4-dihydroxylase</fullName>
    </recommendedName>
</protein>
<dbReference type="InterPro" id="IPR039558">
    <property type="entry name" value="TPA1/OFD1_N"/>
</dbReference>
<keyword evidence="16" id="KW-1185">Reference proteome</keyword>
<sequence length="701" mass="78195">MKRKLDAEQESPVKKRSISSHPTNGFKSAFRPDLFETETVQSFRQSYEAAGPYPHAVVPSLIQEHLLRSVRNEIVSHIHFTTKETDIYRIHQSGDLANLSNLDSESLQHLPNLVRLRDALYSSEFREWVSTVTGAGKVSGKKTDMAVNVYTPGSYLLCHDDVIGSRRVSYILYLTDPDHPWQPEWGGGLRLFPTETKKNKAGEDIQVPLAEHSLTIPPAFGQLSFFAVRPGESYHDVGEVYYGPDLDADGGRIRMAISGWFHIPQEGEDGFEEGIEQAQAQKSSLAQLKSAATEFDEPQLIFRHFDEPRTVMDSHASEKEVDPGDDQDDQDDELTEQDLTFLLHYISPSYLTPDMIEDFSASFVEMSVLQLEQFFSSRFADELKQYISEVENQGLDAAPSPSKSHPSNWAVARPPQKHRFAYLQGAEALHRDKTPISRILTDLLHSHAFKKWLALVTGLKTKSLVRQNAIARRFRRGNDYALANPYLGEQPQLEFTISITSSGGWERDEREDGDEERPEDDGVKKSNGVVGDNDKGKGKGKAHEVPKVQVTTSEEIDFGGEEVYMAGDDDDGDDDDDKASVHSKSLPSVGKKADPAIYKSSGDDEDDGILFANPAAWNRFSVVLRDKGTLRFVKYVSQAATGDRWDIKGEVEVGEDAWDDEDGDGDENANGEAGPSGENENDSGEDEDDDDEEEEEDQPGE</sequence>
<proteinExistence type="inferred from homology"/>
<keyword evidence="6" id="KW-0223">Dioxygenase</keyword>
<dbReference type="GO" id="GO:0006450">
    <property type="term" value="P:regulation of translational fidelity"/>
    <property type="evidence" value="ECO:0007669"/>
    <property type="project" value="EnsemblFungi"/>
</dbReference>